<comment type="caution">
    <text evidence="1">The sequence shown here is derived from an EMBL/GenBank/DDBJ whole genome shotgun (WGS) entry which is preliminary data.</text>
</comment>
<reference evidence="1" key="1">
    <citation type="journal article" date="2023" name="Insect Mol. Biol.">
        <title>Genome sequencing provides insights into the evolution of gene families encoding plant cell wall-degrading enzymes in longhorned beetles.</title>
        <authorList>
            <person name="Shin N.R."/>
            <person name="Okamura Y."/>
            <person name="Kirsch R."/>
            <person name="Pauchet Y."/>
        </authorList>
    </citation>
    <scope>NUCLEOTIDE SEQUENCE</scope>
    <source>
        <strain evidence="1">RBIC_L_NR</strain>
    </source>
</reference>
<accession>A0AAV8XID4</accession>
<evidence type="ECO:0000313" key="1">
    <source>
        <dbReference type="EMBL" id="KAJ8938435.1"/>
    </source>
</evidence>
<organism evidence="1 2">
    <name type="scientific">Rhamnusium bicolor</name>
    <dbReference type="NCBI Taxonomy" id="1586634"/>
    <lineage>
        <taxon>Eukaryota</taxon>
        <taxon>Metazoa</taxon>
        <taxon>Ecdysozoa</taxon>
        <taxon>Arthropoda</taxon>
        <taxon>Hexapoda</taxon>
        <taxon>Insecta</taxon>
        <taxon>Pterygota</taxon>
        <taxon>Neoptera</taxon>
        <taxon>Endopterygota</taxon>
        <taxon>Coleoptera</taxon>
        <taxon>Polyphaga</taxon>
        <taxon>Cucujiformia</taxon>
        <taxon>Chrysomeloidea</taxon>
        <taxon>Cerambycidae</taxon>
        <taxon>Lepturinae</taxon>
        <taxon>Rhagiini</taxon>
        <taxon>Rhamnusium</taxon>
    </lineage>
</organism>
<dbReference type="EMBL" id="JANEYF010003187">
    <property type="protein sequence ID" value="KAJ8938435.1"/>
    <property type="molecule type" value="Genomic_DNA"/>
</dbReference>
<protein>
    <submittedName>
        <fullName evidence="1">Uncharacterized protein</fullName>
    </submittedName>
</protein>
<evidence type="ECO:0000313" key="2">
    <source>
        <dbReference type="Proteomes" id="UP001162156"/>
    </source>
</evidence>
<sequence length="159" mass="18531">MYNEKRKKCNSYFWKDQGGFWNNVINISRNISNVIPTTSCESMLKILKAMKLYMPMIEIHHSINISDEIKANVGSLLDTVEKTSVEVERKYQLKEVSFEPDELEPPNNFREINVYPSAIEVTSPESPFLRPNVIKGPYQSVNHYLDVQFRLLREDFVSP</sequence>
<name>A0AAV8XID4_9CUCU</name>
<dbReference type="AlphaFoldDB" id="A0AAV8XID4"/>
<gene>
    <name evidence="1" type="ORF">NQ314_011471</name>
</gene>
<keyword evidence="2" id="KW-1185">Reference proteome</keyword>
<proteinExistence type="predicted"/>
<dbReference type="Proteomes" id="UP001162156">
    <property type="component" value="Unassembled WGS sequence"/>
</dbReference>